<proteinExistence type="predicted"/>
<dbReference type="Proteomes" id="UP001284901">
    <property type="component" value="Unassembled WGS sequence"/>
</dbReference>
<dbReference type="RefSeq" id="WP_234984448.1">
    <property type="nucleotide sequence ID" value="NZ_CAUPFC010000005.1"/>
</dbReference>
<name>A0AAW9HB12_9ACTO</name>
<evidence type="ECO:0000259" key="3">
    <source>
        <dbReference type="Pfam" id="PF13309"/>
    </source>
</evidence>
<reference evidence="4 6" key="1">
    <citation type="submission" date="2023-10" db="EMBL/GenBank/DDBJ databases">
        <title>Whole Genome based description of the genera Actinobaculum and Actinotignum reveals a complex phylogenetic relationship within the species included in the genus Actinotignum.</title>
        <authorList>
            <person name="Jensen C.S."/>
            <person name="Dargis R."/>
            <person name="Kemp M."/>
            <person name="Christensen J.J."/>
        </authorList>
    </citation>
    <scope>NUCLEOTIDE SEQUENCE</scope>
    <source>
        <strain evidence="5 6">SLA_B089</strain>
        <strain evidence="4">SLA_B245</strain>
    </source>
</reference>
<comment type="caution">
    <text evidence="4">The sequence shown here is derived from an EMBL/GenBank/DDBJ whole genome shotgun (WGS) entry which is preliminary data.</text>
</comment>
<dbReference type="PANTHER" id="PTHR35568:SF1">
    <property type="entry name" value="TRANSCRIPTIONAL REGULATOR DAUR"/>
    <property type="match status" value="1"/>
</dbReference>
<dbReference type="EMBL" id="JAWNFY010000012">
    <property type="protein sequence ID" value="MDY5146410.1"/>
    <property type="molecule type" value="Genomic_DNA"/>
</dbReference>
<feature type="domain" description="Transcriptional regulator DauR-like HTH" evidence="3">
    <location>
        <begin position="201"/>
        <end position="259"/>
    </location>
</feature>
<dbReference type="GeneID" id="92812988"/>
<evidence type="ECO:0000313" key="6">
    <source>
        <dbReference type="Proteomes" id="UP001284901"/>
    </source>
</evidence>
<keyword evidence="6" id="KW-1185">Reference proteome</keyword>
<dbReference type="AlphaFoldDB" id="A0AAW9HB12"/>
<feature type="compositionally biased region" description="Basic and acidic residues" evidence="1">
    <location>
        <begin position="1"/>
        <end position="11"/>
    </location>
</feature>
<gene>
    <name evidence="4" type="ORF">R6G74_03040</name>
    <name evidence="5" type="ORF">R6P33_05145</name>
</gene>
<evidence type="ECO:0000313" key="7">
    <source>
        <dbReference type="Proteomes" id="UP001288320"/>
    </source>
</evidence>
<dbReference type="InterPro" id="IPR039446">
    <property type="entry name" value="DauR-like"/>
</dbReference>
<feature type="domain" description="YheO-like" evidence="2">
    <location>
        <begin position="52"/>
        <end position="162"/>
    </location>
</feature>
<dbReference type="EMBL" id="JAWNFV010000004">
    <property type="protein sequence ID" value="MDY5140295.1"/>
    <property type="molecule type" value="Genomic_DNA"/>
</dbReference>
<feature type="region of interest" description="Disordered" evidence="1">
    <location>
        <begin position="1"/>
        <end position="29"/>
    </location>
</feature>
<dbReference type="Proteomes" id="UP001288320">
    <property type="component" value="Unassembled WGS sequence"/>
</dbReference>
<dbReference type="PANTHER" id="PTHR35568">
    <property type="entry name" value="TRANSCRIPTIONAL REGULATOR DAUR"/>
    <property type="match status" value="1"/>
</dbReference>
<dbReference type="InterPro" id="IPR013559">
    <property type="entry name" value="YheO"/>
</dbReference>
<evidence type="ECO:0000259" key="2">
    <source>
        <dbReference type="Pfam" id="PF08348"/>
    </source>
</evidence>
<sequence length="263" mass="28916">MEAAERDEAPREAISQEVGSREEISGEVDSAISREGISGEAISQADSEYVASFKPLVEFLGVALGESTEVVLHDVSDLDHSVIAIANSHVTQRTVGSPATDLMLRVLRAGEGTTADYLTGYEAITPGRARTLRSSTFFIRRRGRIIGMLCLNSDQTVLRQLDETVKKIASLYFPNPERRKEAPAEKPEILASSVADMKTAAMESVLSRYHVSVDHLTQAERLEVVRSLDEDGFFQLRGAVTDLALAMNLSEPTVYRYLRQARA</sequence>
<evidence type="ECO:0000313" key="4">
    <source>
        <dbReference type="EMBL" id="MDY5140295.1"/>
    </source>
</evidence>
<organism evidence="4 7">
    <name type="scientific">Actinotignum timonense</name>
    <dbReference type="NCBI Taxonomy" id="1870995"/>
    <lineage>
        <taxon>Bacteria</taxon>
        <taxon>Bacillati</taxon>
        <taxon>Actinomycetota</taxon>
        <taxon>Actinomycetes</taxon>
        <taxon>Actinomycetales</taxon>
        <taxon>Actinomycetaceae</taxon>
        <taxon>Actinotignum</taxon>
    </lineage>
</organism>
<dbReference type="InterPro" id="IPR039445">
    <property type="entry name" value="DauR-like_HTH"/>
</dbReference>
<dbReference type="Pfam" id="PF13309">
    <property type="entry name" value="HTH_22"/>
    <property type="match status" value="1"/>
</dbReference>
<accession>A0AAW9HB12</accession>
<protein>
    <submittedName>
        <fullName evidence="4">PAS domain-containing protein</fullName>
    </submittedName>
</protein>
<dbReference type="Pfam" id="PF08348">
    <property type="entry name" value="PAS_6"/>
    <property type="match status" value="1"/>
</dbReference>
<evidence type="ECO:0000256" key="1">
    <source>
        <dbReference type="SAM" id="MobiDB-lite"/>
    </source>
</evidence>
<evidence type="ECO:0000313" key="5">
    <source>
        <dbReference type="EMBL" id="MDY5146410.1"/>
    </source>
</evidence>